<evidence type="ECO:0000313" key="3">
    <source>
        <dbReference type="Proteomes" id="UP000230251"/>
    </source>
</evidence>
<proteinExistence type="predicted"/>
<name>A0A2M8EN24_9BACT</name>
<dbReference type="InterPro" id="IPR011991">
    <property type="entry name" value="ArsR-like_HTH"/>
</dbReference>
<evidence type="ECO:0000313" key="2">
    <source>
        <dbReference type="EMBL" id="PJC24128.1"/>
    </source>
</evidence>
<dbReference type="AlphaFoldDB" id="A0A2M8EN24"/>
<dbReference type="SUPFAM" id="SSF46785">
    <property type="entry name" value="Winged helix' DNA-binding domain"/>
    <property type="match status" value="1"/>
</dbReference>
<dbReference type="InterPro" id="IPR051797">
    <property type="entry name" value="TrmB-like"/>
</dbReference>
<dbReference type="Pfam" id="PF01978">
    <property type="entry name" value="TrmB"/>
    <property type="match status" value="1"/>
</dbReference>
<dbReference type="Proteomes" id="UP000230251">
    <property type="component" value="Unassembled WGS sequence"/>
</dbReference>
<evidence type="ECO:0000259" key="1">
    <source>
        <dbReference type="Pfam" id="PF01978"/>
    </source>
</evidence>
<feature type="domain" description="Transcription regulator TrmB N-terminal" evidence="1">
    <location>
        <begin position="6"/>
        <end position="74"/>
    </location>
</feature>
<comment type="caution">
    <text evidence="2">The sequence shown here is derived from an EMBL/GenBank/DDBJ whole genome shotgun (WGS) entry which is preliminary data.</text>
</comment>
<dbReference type="InterPro" id="IPR002831">
    <property type="entry name" value="Tscrpt_reg_TrmB_N"/>
</dbReference>
<dbReference type="EMBL" id="PFSI01000067">
    <property type="protein sequence ID" value="PJC24128.1"/>
    <property type="molecule type" value="Genomic_DNA"/>
</dbReference>
<sequence length="252" mass="29485">MLETTLRDLNFTEKEIATYLGLLELGEARAGEIAKKADLNRTTMYDILSSLMKKGLISKNIRGNQTYFEALEPKRLLSYIDREIENTTERLTKKKAEVEKLLPELISKQYKDSTRPKVQFYEDEKGMREAYEDTLTSKDPILAYANVETMHEALPNFFPKYYQRRSDAGVFIRAILPRNKSSYERAQKDSNEMRNTRFLPQSDSFTPEVNIYNNKILIASWKEKMAVIIESKELADFHRTIFERLWGELPTK</sequence>
<dbReference type="PANTHER" id="PTHR34293">
    <property type="entry name" value="HTH-TYPE TRANSCRIPTIONAL REGULATOR TRMBL2"/>
    <property type="match status" value="1"/>
</dbReference>
<dbReference type="Gene3D" id="1.10.10.10">
    <property type="entry name" value="Winged helix-like DNA-binding domain superfamily/Winged helix DNA-binding domain"/>
    <property type="match status" value="1"/>
</dbReference>
<dbReference type="PANTHER" id="PTHR34293:SF1">
    <property type="entry name" value="HTH-TYPE TRANSCRIPTIONAL REGULATOR TRMBL2"/>
    <property type="match status" value="1"/>
</dbReference>
<gene>
    <name evidence="2" type="ORF">CO057_04415</name>
</gene>
<reference evidence="3" key="1">
    <citation type="submission" date="2017-09" db="EMBL/GenBank/DDBJ databases">
        <title>Depth-based differentiation of microbial function through sediment-hosted aquifers and enrichment of novel symbionts in the deep terrestrial subsurface.</title>
        <authorList>
            <person name="Probst A.J."/>
            <person name="Ladd B."/>
            <person name="Jarett J.K."/>
            <person name="Geller-Mcgrath D.E."/>
            <person name="Sieber C.M.K."/>
            <person name="Emerson J.B."/>
            <person name="Anantharaman K."/>
            <person name="Thomas B.C."/>
            <person name="Malmstrom R."/>
            <person name="Stieglmeier M."/>
            <person name="Klingl A."/>
            <person name="Woyke T."/>
            <person name="Ryan C.M."/>
            <person name="Banfield J.F."/>
        </authorList>
    </citation>
    <scope>NUCLEOTIDE SEQUENCE [LARGE SCALE GENOMIC DNA]</scope>
</reference>
<dbReference type="InterPro" id="IPR036388">
    <property type="entry name" value="WH-like_DNA-bd_sf"/>
</dbReference>
<protein>
    <recommendedName>
        <fullName evidence="1">Transcription regulator TrmB N-terminal domain-containing protein</fullName>
    </recommendedName>
</protein>
<dbReference type="InterPro" id="IPR036390">
    <property type="entry name" value="WH_DNA-bd_sf"/>
</dbReference>
<accession>A0A2M8EN24</accession>
<dbReference type="CDD" id="cd00090">
    <property type="entry name" value="HTH_ARSR"/>
    <property type="match status" value="1"/>
</dbReference>
<organism evidence="2 3">
    <name type="scientific">Candidatus Uhrbacteria bacterium CG_4_9_14_0_2_um_filter_41_50</name>
    <dbReference type="NCBI Taxonomy" id="1975031"/>
    <lineage>
        <taxon>Bacteria</taxon>
        <taxon>Candidatus Uhriibacteriota</taxon>
    </lineage>
</organism>